<feature type="compositionally biased region" description="Low complexity" evidence="2">
    <location>
        <begin position="26"/>
        <end position="41"/>
    </location>
</feature>
<evidence type="ECO:0000313" key="6">
    <source>
        <dbReference type="Proteomes" id="UP001210380"/>
    </source>
</evidence>
<keyword evidence="6" id="KW-1185">Reference proteome</keyword>
<evidence type="ECO:0000256" key="3">
    <source>
        <dbReference type="SAM" id="SignalP"/>
    </source>
</evidence>
<dbReference type="PANTHER" id="PTHR21666:SF289">
    <property type="entry name" value="L-ALA--D-GLU ENDOPEPTIDASE"/>
    <property type="match status" value="1"/>
</dbReference>
<dbReference type="PANTHER" id="PTHR21666">
    <property type="entry name" value="PEPTIDASE-RELATED"/>
    <property type="match status" value="1"/>
</dbReference>
<name>A0ABT4V770_9PSEU</name>
<evidence type="ECO:0000256" key="1">
    <source>
        <dbReference type="ARBA" id="ARBA00022729"/>
    </source>
</evidence>
<organism evidence="5 6">
    <name type="scientific">Saccharopolyspora oryzae</name>
    <dbReference type="NCBI Taxonomy" id="2997343"/>
    <lineage>
        <taxon>Bacteria</taxon>
        <taxon>Bacillati</taxon>
        <taxon>Actinomycetota</taxon>
        <taxon>Actinomycetes</taxon>
        <taxon>Pseudonocardiales</taxon>
        <taxon>Pseudonocardiaceae</taxon>
        <taxon>Saccharopolyspora</taxon>
    </lineage>
</organism>
<dbReference type="Proteomes" id="UP001210380">
    <property type="component" value="Unassembled WGS sequence"/>
</dbReference>
<comment type="caution">
    <text evidence="5">The sequence shown here is derived from an EMBL/GenBank/DDBJ whole genome shotgun (WGS) entry which is preliminary data.</text>
</comment>
<dbReference type="Gene3D" id="2.70.70.10">
    <property type="entry name" value="Glucose Permease (Domain IIA)"/>
    <property type="match status" value="1"/>
</dbReference>
<sequence>MRQLITSALLCTGIATAAIGLSTAPEPVARPAPAASSRTAEGQFGWPLAPPPAVARPFESPEHAYGPGHRGVDLVGEVDQQVLAAGDGVVVFAGQVAGRNLVSIEHPPGLRTTYEPVRPTAAVGDQVTRGQPIGYLEPGHPECTAQPPNACLHWGARQHLTYLDPLRLLGGGHVRLLPWD</sequence>
<feature type="region of interest" description="Disordered" evidence="2">
    <location>
        <begin position="26"/>
        <end position="48"/>
    </location>
</feature>
<dbReference type="EMBL" id="JAQGLA010000077">
    <property type="protein sequence ID" value="MDA3629809.1"/>
    <property type="molecule type" value="Genomic_DNA"/>
</dbReference>
<evidence type="ECO:0000313" key="5">
    <source>
        <dbReference type="EMBL" id="MDA3629809.1"/>
    </source>
</evidence>
<dbReference type="CDD" id="cd12797">
    <property type="entry name" value="M23_peptidase"/>
    <property type="match status" value="1"/>
</dbReference>
<keyword evidence="1 3" id="KW-0732">Signal</keyword>
<gene>
    <name evidence="5" type="ORF">OU415_30575</name>
</gene>
<dbReference type="RefSeq" id="WP_270952876.1">
    <property type="nucleotide sequence ID" value="NZ_JAQGLA010000077.1"/>
</dbReference>
<dbReference type="InterPro" id="IPR016047">
    <property type="entry name" value="M23ase_b-sheet_dom"/>
</dbReference>
<feature type="signal peptide" evidence="3">
    <location>
        <begin position="1"/>
        <end position="17"/>
    </location>
</feature>
<dbReference type="Pfam" id="PF01551">
    <property type="entry name" value="Peptidase_M23"/>
    <property type="match status" value="1"/>
</dbReference>
<protein>
    <submittedName>
        <fullName evidence="5">Peptidoglycan DD-metalloendopeptidase family protein</fullName>
    </submittedName>
</protein>
<reference evidence="5 6" key="1">
    <citation type="submission" date="2022-11" db="EMBL/GenBank/DDBJ databases">
        <title>Draft genome sequence of Saccharopolyspora sp. WRP15-2 isolated from rhizosphere soils of wild rice in Thailand.</title>
        <authorList>
            <person name="Duangmal K."/>
            <person name="Kammanee S."/>
            <person name="Muangham S."/>
        </authorList>
    </citation>
    <scope>NUCLEOTIDE SEQUENCE [LARGE SCALE GENOMIC DNA]</scope>
    <source>
        <strain evidence="5 6">WRP15-2</strain>
    </source>
</reference>
<dbReference type="InterPro" id="IPR011055">
    <property type="entry name" value="Dup_hybrid_motif"/>
</dbReference>
<feature type="chain" id="PRO_5046862162" evidence="3">
    <location>
        <begin position="18"/>
        <end position="180"/>
    </location>
</feature>
<dbReference type="InterPro" id="IPR050570">
    <property type="entry name" value="Cell_wall_metabolism_enzyme"/>
</dbReference>
<proteinExistence type="predicted"/>
<feature type="domain" description="M23ase beta-sheet core" evidence="4">
    <location>
        <begin position="68"/>
        <end position="165"/>
    </location>
</feature>
<evidence type="ECO:0000259" key="4">
    <source>
        <dbReference type="Pfam" id="PF01551"/>
    </source>
</evidence>
<accession>A0ABT4V770</accession>
<dbReference type="SUPFAM" id="SSF51261">
    <property type="entry name" value="Duplicated hybrid motif"/>
    <property type="match status" value="1"/>
</dbReference>
<evidence type="ECO:0000256" key="2">
    <source>
        <dbReference type="SAM" id="MobiDB-lite"/>
    </source>
</evidence>